<dbReference type="AlphaFoldDB" id="A0A9Q3Q2C9"/>
<comment type="caution">
    <text evidence="1">The sequence shown here is derived from an EMBL/GenBank/DDBJ whole genome shotgun (WGS) entry which is preliminary data.</text>
</comment>
<keyword evidence="2" id="KW-1185">Reference proteome</keyword>
<protein>
    <submittedName>
        <fullName evidence="1">Uncharacterized protein</fullName>
    </submittedName>
</protein>
<feature type="non-terminal residue" evidence="1">
    <location>
        <position position="1"/>
    </location>
</feature>
<dbReference type="Proteomes" id="UP000765509">
    <property type="component" value="Unassembled WGS sequence"/>
</dbReference>
<organism evidence="1 2">
    <name type="scientific">Austropuccinia psidii MF-1</name>
    <dbReference type="NCBI Taxonomy" id="1389203"/>
    <lineage>
        <taxon>Eukaryota</taxon>
        <taxon>Fungi</taxon>
        <taxon>Dikarya</taxon>
        <taxon>Basidiomycota</taxon>
        <taxon>Pucciniomycotina</taxon>
        <taxon>Pucciniomycetes</taxon>
        <taxon>Pucciniales</taxon>
        <taxon>Sphaerophragmiaceae</taxon>
        <taxon>Austropuccinia</taxon>
    </lineage>
</organism>
<accession>A0A9Q3Q2C9</accession>
<name>A0A9Q3Q2C9_9BASI</name>
<gene>
    <name evidence="1" type="ORF">O181_121480</name>
</gene>
<proteinExistence type="predicted"/>
<dbReference type="EMBL" id="AVOT02110795">
    <property type="protein sequence ID" value="MBW0581765.1"/>
    <property type="molecule type" value="Genomic_DNA"/>
</dbReference>
<reference evidence="1" key="1">
    <citation type="submission" date="2021-03" db="EMBL/GenBank/DDBJ databases">
        <title>Draft genome sequence of rust myrtle Austropuccinia psidii MF-1, a brazilian biotype.</title>
        <authorList>
            <person name="Quecine M.C."/>
            <person name="Pachon D.M.R."/>
            <person name="Bonatelli M.L."/>
            <person name="Correr F.H."/>
            <person name="Franceschini L.M."/>
            <person name="Leite T.F."/>
            <person name="Margarido G.R.A."/>
            <person name="Almeida C.A."/>
            <person name="Ferrarezi J.A."/>
            <person name="Labate C.A."/>
        </authorList>
    </citation>
    <scope>NUCLEOTIDE SEQUENCE</scope>
    <source>
        <strain evidence="1">MF-1</strain>
    </source>
</reference>
<evidence type="ECO:0000313" key="2">
    <source>
        <dbReference type="Proteomes" id="UP000765509"/>
    </source>
</evidence>
<sequence>ILTAILRLRGGAAFLSSSLLHRAGRDSEGPPGRPSHRPPAALAGLRRRWAALWLWLPAVCLAKRQQGETRFNSPNGQHQILKATQVGSESKSCAPYSPGQHEKTYLFSKLIC</sequence>
<evidence type="ECO:0000313" key="1">
    <source>
        <dbReference type="EMBL" id="MBW0581765.1"/>
    </source>
</evidence>